<keyword evidence="4" id="KW-0472">Membrane</keyword>
<dbReference type="InterPro" id="IPR013783">
    <property type="entry name" value="Ig-like_fold"/>
</dbReference>
<evidence type="ECO:0000256" key="2">
    <source>
        <dbReference type="ARBA" id="ARBA00022451"/>
    </source>
</evidence>
<dbReference type="GO" id="GO:0002486">
    <property type="term" value="P:antigen processing and presentation of endogenous peptide antigen via MHC class I via ER pathway, TAP-independent"/>
    <property type="evidence" value="ECO:0007669"/>
    <property type="project" value="TreeGrafter"/>
</dbReference>
<dbReference type="GO" id="GO:0006955">
    <property type="term" value="P:immune response"/>
    <property type="evidence" value="ECO:0007669"/>
    <property type="project" value="TreeGrafter"/>
</dbReference>
<comment type="caution">
    <text evidence="7">The sequence shown here is derived from an EMBL/GenBank/DDBJ whole genome shotgun (WGS) entry which is preliminary data.</text>
</comment>
<dbReference type="GO" id="GO:0005102">
    <property type="term" value="F:signaling receptor binding"/>
    <property type="evidence" value="ECO:0007669"/>
    <property type="project" value="TreeGrafter"/>
</dbReference>
<dbReference type="EMBL" id="RWIC01000141">
    <property type="protein sequence ID" value="TKC48878.1"/>
    <property type="molecule type" value="Genomic_DNA"/>
</dbReference>
<name>A0A4U1FGG9_MONMO</name>
<evidence type="ECO:0000256" key="4">
    <source>
        <dbReference type="ARBA" id="ARBA00023136"/>
    </source>
</evidence>
<keyword evidence="2" id="KW-0490">MHC I</keyword>
<dbReference type="AlphaFoldDB" id="A0A4U1FGG9"/>
<dbReference type="Gene3D" id="2.60.40.10">
    <property type="entry name" value="Immunoglobulins"/>
    <property type="match status" value="1"/>
</dbReference>
<dbReference type="GO" id="GO:0001916">
    <property type="term" value="P:positive regulation of T cell mediated cytotoxicity"/>
    <property type="evidence" value="ECO:0007669"/>
    <property type="project" value="TreeGrafter"/>
</dbReference>
<dbReference type="Proteomes" id="UP000308365">
    <property type="component" value="Unassembled WGS sequence"/>
</dbReference>
<feature type="region of interest" description="Disordered" evidence="6">
    <location>
        <begin position="87"/>
        <end position="124"/>
    </location>
</feature>
<dbReference type="GO" id="GO:0030670">
    <property type="term" value="C:phagocytic vesicle membrane"/>
    <property type="evidence" value="ECO:0007669"/>
    <property type="project" value="UniProtKB-ARBA"/>
</dbReference>
<proteinExistence type="predicted"/>
<reference evidence="8" key="1">
    <citation type="journal article" date="2019" name="IScience">
        <title>Narwhal Genome Reveals Long-Term Low Genetic Diversity despite Current Large Abundance Size.</title>
        <authorList>
            <person name="Westbury M.V."/>
            <person name="Petersen B."/>
            <person name="Garde E."/>
            <person name="Heide-Jorgensen M.P."/>
            <person name="Lorenzen E.D."/>
        </authorList>
    </citation>
    <scope>NUCLEOTIDE SEQUENCE [LARGE SCALE GENOMIC DNA]</scope>
</reference>
<accession>A0A4U1FGG9</accession>
<comment type="subcellular location">
    <subcellularLocation>
        <location evidence="1">Membrane</location>
        <topology evidence="1">Single-pass membrane protein</topology>
    </subcellularLocation>
</comment>
<feature type="compositionally biased region" description="Basic and acidic residues" evidence="6">
    <location>
        <begin position="113"/>
        <end position="124"/>
    </location>
</feature>
<dbReference type="InterPro" id="IPR050208">
    <property type="entry name" value="MHC_class-I_related"/>
</dbReference>
<evidence type="ECO:0000256" key="5">
    <source>
        <dbReference type="ARBA" id="ARBA00023180"/>
    </source>
</evidence>
<gene>
    <name evidence="7" type="ORF">EI555_004791</name>
</gene>
<evidence type="ECO:0000256" key="6">
    <source>
        <dbReference type="SAM" id="MobiDB-lite"/>
    </source>
</evidence>
<dbReference type="InterPro" id="IPR036179">
    <property type="entry name" value="Ig-like_dom_sf"/>
</dbReference>
<dbReference type="GO" id="GO:0042605">
    <property type="term" value="F:peptide antigen binding"/>
    <property type="evidence" value="ECO:0007669"/>
    <property type="project" value="TreeGrafter"/>
</dbReference>
<protein>
    <recommendedName>
        <fullName evidence="9">Ig-like domain-containing protein</fullName>
    </recommendedName>
</protein>
<evidence type="ECO:0000256" key="1">
    <source>
        <dbReference type="ARBA" id="ARBA00004167"/>
    </source>
</evidence>
<keyword evidence="3" id="KW-0391">Immunity</keyword>
<feature type="compositionally biased region" description="Low complexity" evidence="6">
    <location>
        <begin position="95"/>
        <end position="106"/>
    </location>
</feature>
<dbReference type="GO" id="GO:0098553">
    <property type="term" value="C:lumenal side of endoplasmic reticulum membrane"/>
    <property type="evidence" value="ECO:0007669"/>
    <property type="project" value="UniProtKB-ARBA"/>
</dbReference>
<evidence type="ECO:0008006" key="9">
    <source>
        <dbReference type="Google" id="ProtNLM"/>
    </source>
</evidence>
<evidence type="ECO:0000256" key="3">
    <source>
        <dbReference type="ARBA" id="ARBA00022859"/>
    </source>
</evidence>
<evidence type="ECO:0000313" key="8">
    <source>
        <dbReference type="Proteomes" id="UP000308365"/>
    </source>
</evidence>
<feature type="non-terminal residue" evidence="7">
    <location>
        <position position="232"/>
    </location>
</feature>
<dbReference type="PANTHER" id="PTHR16675:SF251">
    <property type="entry name" value="HLA CLASS I HISTOCOMPATIBILITY ANTIGEN, C ALPHA CHAIN"/>
    <property type="match status" value="1"/>
</dbReference>
<keyword evidence="5" id="KW-0325">Glycoprotein</keyword>
<dbReference type="GO" id="GO:0002476">
    <property type="term" value="P:antigen processing and presentation of endogenous peptide antigen via MHC class Ib"/>
    <property type="evidence" value="ECO:0007669"/>
    <property type="project" value="TreeGrafter"/>
</dbReference>
<dbReference type="GO" id="GO:0042612">
    <property type="term" value="C:MHC class I protein complex"/>
    <property type="evidence" value="ECO:0007669"/>
    <property type="project" value="UniProtKB-KW"/>
</dbReference>
<dbReference type="GO" id="GO:0009897">
    <property type="term" value="C:external side of plasma membrane"/>
    <property type="evidence" value="ECO:0007669"/>
    <property type="project" value="TreeGrafter"/>
</dbReference>
<dbReference type="SUPFAM" id="SSF48726">
    <property type="entry name" value="Immunoglobulin"/>
    <property type="match status" value="1"/>
</dbReference>
<dbReference type="GO" id="GO:0005615">
    <property type="term" value="C:extracellular space"/>
    <property type="evidence" value="ECO:0007669"/>
    <property type="project" value="TreeGrafter"/>
</dbReference>
<feature type="non-terminal residue" evidence="7">
    <location>
        <position position="1"/>
    </location>
</feature>
<organism evidence="7 8">
    <name type="scientific">Monodon monoceros</name>
    <name type="common">Narwhal</name>
    <name type="synonym">Ceratodon monodon</name>
    <dbReference type="NCBI Taxonomy" id="40151"/>
    <lineage>
        <taxon>Eukaryota</taxon>
        <taxon>Metazoa</taxon>
        <taxon>Chordata</taxon>
        <taxon>Craniata</taxon>
        <taxon>Vertebrata</taxon>
        <taxon>Euteleostomi</taxon>
        <taxon>Mammalia</taxon>
        <taxon>Eutheria</taxon>
        <taxon>Laurasiatheria</taxon>
        <taxon>Artiodactyla</taxon>
        <taxon>Whippomorpha</taxon>
        <taxon>Cetacea</taxon>
        <taxon>Odontoceti</taxon>
        <taxon>Monodontidae</taxon>
        <taxon>Monodon</taxon>
    </lineage>
</organism>
<dbReference type="PANTHER" id="PTHR16675">
    <property type="entry name" value="MHC CLASS I-RELATED"/>
    <property type="match status" value="1"/>
</dbReference>
<sequence>TSAPAPVREWGDGGSQRVPTATLPLSAVFQHCVPAGGREPWYFTRSLNTCAATTTRAKPVSDPCLVPGHDPHPNRWTAVAPSFAGRLRHPPAQTLPPGRSPRLLSPGQGGSHHPREREAAGEAERHRNYLERECMHIAHHLISAPEATLRCWALGFYPADIALIWQCDRKVQIQDMELAETRAFQEWVAMGMPLGEELRYVCLPITLRWYKEGAKRWSFSEKAEALLDTFSK</sequence>
<evidence type="ECO:0000313" key="7">
    <source>
        <dbReference type="EMBL" id="TKC48878.1"/>
    </source>
</evidence>